<evidence type="ECO:0000313" key="4">
    <source>
        <dbReference type="EMBL" id="ULP36777.1"/>
    </source>
</evidence>
<proteinExistence type="predicted"/>
<evidence type="ECO:0000313" key="5">
    <source>
        <dbReference type="Proteomes" id="UP001055159"/>
    </source>
</evidence>
<evidence type="ECO:0000313" key="6">
    <source>
        <dbReference type="Proteomes" id="UP001140272"/>
    </source>
</evidence>
<dbReference type="EMBL" id="CP092427">
    <property type="protein sequence ID" value="ULP36777.1"/>
    <property type="molecule type" value="Genomic_DNA"/>
</dbReference>
<accession>A0A9X3BQJ6</accession>
<evidence type="ECO:0000313" key="3">
    <source>
        <dbReference type="EMBL" id="MCV7072597.1"/>
    </source>
</evidence>
<dbReference type="Gene3D" id="3.30.750.24">
    <property type="entry name" value="STAS domain"/>
    <property type="match status" value="1"/>
</dbReference>
<dbReference type="Proteomes" id="UP001055159">
    <property type="component" value="Chromosome"/>
</dbReference>
<keyword evidence="5" id="KW-1185">Reference proteome</keyword>
<dbReference type="PROSITE" id="PS50801">
    <property type="entry name" value="STAS"/>
    <property type="match status" value="1"/>
</dbReference>
<protein>
    <submittedName>
        <fullName evidence="3">STAS domain-containing protein</fullName>
    </submittedName>
</protein>
<sequence>MTAVEKHRSFSFPVTPRDDELRCGRATFAARYCSQTRVAVGVVGEIDALNGREFGRYVERHTRVSKQLVLDLRAVDYFGTAGFTALYYVSVYCARSDVDWAIVGRRPVRRLLSVCDPDGELPLADDLSTALARLDRLAYGVQHVIWTAQAGWHRPSSGGRTPRRRLGERTAPR</sequence>
<dbReference type="Proteomes" id="UP001140272">
    <property type="component" value="Unassembled WGS sequence"/>
</dbReference>
<evidence type="ECO:0000259" key="2">
    <source>
        <dbReference type="PROSITE" id="PS50801"/>
    </source>
</evidence>
<reference evidence="4" key="3">
    <citation type="submission" date="2022-08" db="EMBL/GenBank/DDBJ databases">
        <title>Whole genome sequencing of non-tuberculosis mycobacteria type-strains.</title>
        <authorList>
            <person name="Igarashi Y."/>
            <person name="Osugi A."/>
            <person name="Mitarai S."/>
        </authorList>
    </citation>
    <scope>NUCLEOTIDE SEQUENCE</scope>
    <source>
        <strain evidence="4">JCM 16372</strain>
    </source>
</reference>
<organism evidence="3 6">
    <name type="scientific">Mycolicibacterium rufum</name>
    <dbReference type="NCBI Taxonomy" id="318424"/>
    <lineage>
        <taxon>Bacteria</taxon>
        <taxon>Bacillati</taxon>
        <taxon>Actinomycetota</taxon>
        <taxon>Actinomycetes</taxon>
        <taxon>Mycobacteriales</taxon>
        <taxon>Mycobacteriaceae</taxon>
        <taxon>Mycolicibacterium</taxon>
    </lineage>
</organism>
<name>A0A9X3BQJ6_9MYCO</name>
<gene>
    <name evidence="3" type="ORF">H7H73_21765</name>
    <name evidence="4" type="ORF">MJO55_27055</name>
</gene>
<dbReference type="RefSeq" id="WP_239735565.1">
    <property type="nucleotide sequence ID" value="NZ_CP092427.2"/>
</dbReference>
<dbReference type="InterPro" id="IPR036513">
    <property type="entry name" value="STAS_dom_sf"/>
</dbReference>
<feature type="domain" description="STAS" evidence="2">
    <location>
        <begin position="38"/>
        <end position="86"/>
    </location>
</feature>
<reference evidence="3" key="2">
    <citation type="journal article" date="2022" name="BMC Genomics">
        <title>Comparative genome analysis of mycobacteria focusing on tRNA and non-coding RNA.</title>
        <authorList>
            <person name="Behra P.R.K."/>
            <person name="Pettersson B.M.F."/>
            <person name="Ramesh M."/>
            <person name="Das S."/>
            <person name="Dasgupta S."/>
            <person name="Kirsebom L.A."/>
        </authorList>
    </citation>
    <scope>NUCLEOTIDE SEQUENCE</scope>
    <source>
        <strain evidence="3">DSM 45406</strain>
    </source>
</reference>
<dbReference type="InterPro" id="IPR002645">
    <property type="entry name" value="STAS_dom"/>
</dbReference>
<dbReference type="EMBL" id="JACKRN010000728">
    <property type="protein sequence ID" value="MCV7072597.1"/>
    <property type="molecule type" value="Genomic_DNA"/>
</dbReference>
<dbReference type="AlphaFoldDB" id="A0A9X3BQJ6"/>
<dbReference type="SUPFAM" id="SSF52091">
    <property type="entry name" value="SpoIIaa-like"/>
    <property type="match status" value="1"/>
</dbReference>
<dbReference type="CDD" id="cd07043">
    <property type="entry name" value="STAS_anti-anti-sigma_factors"/>
    <property type="match status" value="1"/>
</dbReference>
<feature type="region of interest" description="Disordered" evidence="1">
    <location>
        <begin position="152"/>
        <end position="173"/>
    </location>
</feature>
<dbReference type="Pfam" id="PF01740">
    <property type="entry name" value="STAS"/>
    <property type="match status" value="1"/>
</dbReference>
<evidence type="ECO:0000256" key="1">
    <source>
        <dbReference type="SAM" id="MobiDB-lite"/>
    </source>
</evidence>
<reference evidence="3" key="1">
    <citation type="submission" date="2020-07" db="EMBL/GenBank/DDBJ databases">
        <authorList>
            <person name="Pettersson B.M.F."/>
            <person name="Behra P.R.K."/>
            <person name="Ramesh M."/>
            <person name="Das S."/>
            <person name="Dasgupta S."/>
            <person name="Kirsebom L.A."/>
        </authorList>
    </citation>
    <scope>NUCLEOTIDE SEQUENCE</scope>
    <source>
        <strain evidence="3">DSM 45406</strain>
    </source>
</reference>